<evidence type="ECO:0000313" key="2">
    <source>
        <dbReference type="EMBL" id="MBA4646484.1"/>
    </source>
</evidence>
<proteinExistence type="predicted"/>
<reference evidence="2" key="1">
    <citation type="journal article" date="2013" name="J. Plant Res.">
        <title>Effect of fungi and light on seed germination of three Opuntia species from semiarid lands of central Mexico.</title>
        <authorList>
            <person name="Delgado-Sanchez P."/>
            <person name="Jimenez-Bremont J.F."/>
            <person name="Guerrero-Gonzalez Mde L."/>
            <person name="Flores J."/>
        </authorList>
    </citation>
    <scope>NUCLEOTIDE SEQUENCE</scope>
    <source>
        <tissue evidence="2">Cladode</tissue>
    </source>
</reference>
<accession>A0A7C9DTY5</accession>
<name>A0A7C9DTY5_OPUST</name>
<organism evidence="2">
    <name type="scientific">Opuntia streptacantha</name>
    <name type="common">Prickly pear cactus</name>
    <name type="synonym">Opuntia cardona</name>
    <dbReference type="NCBI Taxonomy" id="393608"/>
    <lineage>
        <taxon>Eukaryota</taxon>
        <taxon>Viridiplantae</taxon>
        <taxon>Streptophyta</taxon>
        <taxon>Embryophyta</taxon>
        <taxon>Tracheophyta</taxon>
        <taxon>Spermatophyta</taxon>
        <taxon>Magnoliopsida</taxon>
        <taxon>eudicotyledons</taxon>
        <taxon>Gunneridae</taxon>
        <taxon>Pentapetalae</taxon>
        <taxon>Caryophyllales</taxon>
        <taxon>Cactineae</taxon>
        <taxon>Cactaceae</taxon>
        <taxon>Opuntioideae</taxon>
        <taxon>Opuntia</taxon>
    </lineage>
</organism>
<feature type="region of interest" description="Disordered" evidence="1">
    <location>
        <begin position="61"/>
        <end position="80"/>
    </location>
</feature>
<sequence length="146" mass="16212">MGSISSHPTIATNFTTTSFTAALEIYSHQTNRWSGKLAKSKLTPETCQSTTCANRNCETRDRALTRSKQKSSHGSVFRSNEKVTTSSDGLLNETFVDELPETDTKIIKFIFPAARGSSVRCSLISWISSSKYPQKPFYPLVILILL</sequence>
<protein>
    <submittedName>
        <fullName evidence="2">Uncharacterized protein</fullName>
    </submittedName>
</protein>
<dbReference type="EMBL" id="GISG01146448">
    <property type="protein sequence ID" value="MBA4646484.1"/>
    <property type="molecule type" value="Transcribed_RNA"/>
</dbReference>
<evidence type="ECO:0000256" key="1">
    <source>
        <dbReference type="SAM" id="MobiDB-lite"/>
    </source>
</evidence>
<reference evidence="2" key="2">
    <citation type="submission" date="2020-07" db="EMBL/GenBank/DDBJ databases">
        <authorList>
            <person name="Vera ALvarez R."/>
            <person name="Arias-Moreno D.M."/>
            <person name="Jimenez-Jacinto V."/>
            <person name="Jimenez-Bremont J.F."/>
            <person name="Swaminathan K."/>
            <person name="Moose S.P."/>
            <person name="Guerrero-Gonzalez M.L."/>
            <person name="Marino-Ramirez L."/>
            <person name="Landsman D."/>
            <person name="Rodriguez-Kessler M."/>
            <person name="Delgado-Sanchez P."/>
        </authorList>
    </citation>
    <scope>NUCLEOTIDE SEQUENCE</scope>
    <source>
        <tissue evidence="2">Cladode</tissue>
    </source>
</reference>
<dbReference type="AlphaFoldDB" id="A0A7C9DTY5"/>